<keyword evidence="8" id="KW-1185">Reference proteome</keyword>
<dbReference type="Gene3D" id="2.60.40.1180">
    <property type="entry name" value="Golgi alpha-mannosidase II"/>
    <property type="match status" value="1"/>
</dbReference>
<feature type="domain" description="Glycosyl hydrolase family 13 catalytic" evidence="6">
    <location>
        <begin position="176"/>
        <end position="588"/>
    </location>
</feature>
<dbReference type="InterPro" id="IPR044505">
    <property type="entry name" value="GlgX_Isoamylase_N_E_set"/>
</dbReference>
<evidence type="ECO:0000256" key="1">
    <source>
        <dbReference type="ARBA" id="ARBA00008061"/>
    </source>
</evidence>
<dbReference type="FunFam" id="3.20.20.80:FF:000054">
    <property type="entry name" value="Glycogen debranching enzyme"/>
    <property type="match status" value="1"/>
</dbReference>
<feature type="region of interest" description="Disordered" evidence="5">
    <location>
        <begin position="488"/>
        <end position="509"/>
    </location>
</feature>
<comment type="similarity">
    <text evidence="1">Belongs to the glycosyl hydrolase 13 family.</text>
</comment>
<dbReference type="SUPFAM" id="SSF81296">
    <property type="entry name" value="E set domains"/>
    <property type="match status" value="1"/>
</dbReference>
<dbReference type="InterPro" id="IPR014756">
    <property type="entry name" value="Ig_E-set"/>
</dbReference>
<dbReference type="CDD" id="cd11326">
    <property type="entry name" value="AmyAc_Glg_debranch"/>
    <property type="match status" value="1"/>
</dbReference>
<dbReference type="Pfam" id="PF21331">
    <property type="entry name" value="Isoamylase_C"/>
    <property type="match status" value="1"/>
</dbReference>
<dbReference type="OrthoDB" id="9761875at2"/>
<keyword evidence="2" id="KW-0378">Hydrolase</keyword>
<reference evidence="8" key="1">
    <citation type="journal article" date="2013" name="Stand. Genomic Sci.">
        <title>Complete genome sequence of the halophilic bacterium Spirochaeta africana type strain (Z-7692(T)) from the alkaline Lake Magadi in the East African Rift.</title>
        <authorList>
            <person name="Liolos K."/>
            <person name="Abt B."/>
            <person name="Scheuner C."/>
            <person name="Teshima H."/>
            <person name="Held B."/>
            <person name="Lapidus A."/>
            <person name="Nolan M."/>
            <person name="Lucas S."/>
            <person name="Deshpande S."/>
            <person name="Cheng J.F."/>
            <person name="Tapia R."/>
            <person name="Goodwin L.A."/>
            <person name="Pitluck S."/>
            <person name="Pagani I."/>
            <person name="Ivanova N."/>
            <person name="Mavromatis K."/>
            <person name="Mikhailova N."/>
            <person name="Huntemann M."/>
            <person name="Pati A."/>
            <person name="Chen A."/>
            <person name="Palaniappan K."/>
            <person name="Land M."/>
            <person name="Rohde M."/>
            <person name="Tindall B.J."/>
            <person name="Detter J.C."/>
            <person name="Goker M."/>
            <person name="Bristow J."/>
            <person name="Eisen J.A."/>
            <person name="Markowitz V."/>
            <person name="Hugenholtz P."/>
            <person name="Woyke T."/>
            <person name="Klenk H.P."/>
            <person name="Kyrpides N.C."/>
        </authorList>
    </citation>
    <scope>NUCLEOTIDE SEQUENCE</scope>
    <source>
        <strain evidence="8">ATCC 700263 / DSM 8902 / Z-7692</strain>
    </source>
</reference>
<evidence type="ECO:0000313" key="8">
    <source>
        <dbReference type="Proteomes" id="UP000007383"/>
    </source>
</evidence>
<name>H9UM88_SPIAZ</name>
<evidence type="ECO:0000256" key="3">
    <source>
        <dbReference type="ARBA" id="ARBA00022946"/>
    </source>
</evidence>
<dbReference type="HOGENOM" id="CLU_011725_1_1_12"/>
<sequence>MVYNSGVKLTYSPGKCLPFGATYTPHGVQFSIFSRHATAVYLQLFASAEDAQPAAEIKLDDHHKTGDVWHVLVHEAKPGQLYLYRVEGPYDPKHGHRFNPDIPLLDPYAKELAYPAEYDLQNARGYDYSRAEKDLVRGPGRDAANFPKCVVIDDDEFEWQGDRPLNYPLRFSVIYEAHVRGLSAHPSSQVKHPGTYRGIIEMIPHLKELGITSLELLPVQEFDTNEYDRVNPETGERLTNYWGYSTLGFFAPKASYASDPSPGAAVYEFKEMVRELHKAGIEVILDVVYNHTGEGNEMGPTINFRGLDNSVYYMLDDNRRYYKNYSGCGNTLNCNHPVVRSLIQDSLHYWVTEMHVDGFRFDLGSILGRDQRGNLMENPPILERIAEDPVLRHTKIIAEAWDAAGAYQVGWFPGGRWAEWNDRYRDDVRKFWRGDYGMARQLATRMTGSSDLYLRDGRKPFHSINFITSHDGFTLRDLVSYNAKHNTANGEDNRDGHNHNISFNYGTEGPSDNERIRQVRLQQQKNYMATLLLSIGTPMLLAGDEIGRTQHGNNNAYCQDNELSWTDYRLCKEYGELHRFVQGLIAFRKRHPSFLRPEFYTGTDGAFNGLPDISWFEPSGEPLNWETVNDCLAFRLDGSHAEIHADRDDNDFFVMANASRRAVAFQVAPAIEGKHWYRAIDTALPESECFPEPGSEPPIDADGVYPVRAKSMVVLIAR</sequence>
<dbReference type="InterPro" id="IPR017853">
    <property type="entry name" value="GH"/>
</dbReference>
<dbReference type="eggNOG" id="COG1523">
    <property type="taxonomic scope" value="Bacteria"/>
</dbReference>
<dbReference type="InterPro" id="IPR004193">
    <property type="entry name" value="Glyco_hydro_13_N"/>
</dbReference>
<dbReference type="PANTHER" id="PTHR43002">
    <property type="entry name" value="GLYCOGEN DEBRANCHING ENZYME"/>
    <property type="match status" value="1"/>
</dbReference>
<dbReference type="Pfam" id="PF02922">
    <property type="entry name" value="CBM_48"/>
    <property type="match status" value="1"/>
</dbReference>
<evidence type="ECO:0000256" key="2">
    <source>
        <dbReference type="ARBA" id="ARBA00022801"/>
    </source>
</evidence>
<dbReference type="SMART" id="SM00642">
    <property type="entry name" value="Aamy"/>
    <property type="match status" value="1"/>
</dbReference>
<dbReference type="EMBL" id="CP003282">
    <property type="protein sequence ID" value="AFG38631.1"/>
    <property type="molecule type" value="Genomic_DNA"/>
</dbReference>
<dbReference type="RefSeq" id="WP_014456613.1">
    <property type="nucleotide sequence ID" value="NC_017098.1"/>
</dbReference>
<dbReference type="NCBIfam" id="TIGR02100">
    <property type="entry name" value="glgX_debranch"/>
    <property type="match status" value="1"/>
</dbReference>
<keyword evidence="3" id="KW-0809">Transit peptide</keyword>
<organism evidence="7 8">
    <name type="scientific">Spirochaeta africana (strain ATCC 700263 / DSM 8902 / Z-7692)</name>
    <dbReference type="NCBI Taxonomy" id="889378"/>
    <lineage>
        <taxon>Bacteria</taxon>
        <taxon>Pseudomonadati</taxon>
        <taxon>Spirochaetota</taxon>
        <taxon>Spirochaetia</taxon>
        <taxon>Spirochaetales</taxon>
        <taxon>Spirochaetaceae</taxon>
        <taxon>Spirochaeta</taxon>
    </lineage>
</organism>
<dbReference type="InterPro" id="IPR013780">
    <property type="entry name" value="Glyco_hydro_b"/>
</dbReference>
<dbReference type="AlphaFoldDB" id="H9UM88"/>
<dbReference type="InterPro" id="IPR006047">
    <property type="entry name" value="GH13_cat_dom"/>
</dbReference>
<dbReference type="InterPro" id="IPR013783">
    <property type="entry name" value="Ig-like_fold"/>
</dbReference>
<accession>H9UM88</accession>
<dbReference type="STRING" id="889378.Spiaf_2605"/>
<dbReference type="Pfam" id="PF00128">
    <property type="entry name" value="Alpha-amylase"/>
    <property type="match status" value="1"/>
</dbReference>
<dbReference type="GO" id="GO:0005980">
    <property type="term" value="P:glycogen catabolic process"/>
    <property type="evidence" value="ECO:0007669"/>
    <property type="project" value="InterPro"/>
</dbReference>
<evidence type="ECO:0000259" key="6">
    <source>
        <dbReference type="SMART" id="SM00642"/>
    </source>
</evidence>
<dbReference type="CDD" id="cd02856">
    <property type="entry name" value="E_set_GDE_Isoamylase_N"/>
    <property type="match status" value="1"/>
</dbReference>
<dbReference type="SUPFAM" id="SSF51011">
    <property type="entry name" value="Glycosyl hydrolase domain"/>
    <property type="match status" value="1"/>
</dbReference>
<proteinExistence type="inferred from homology"/>
<dbReference type="SUPFAM" id="SSF51445">
    <property type="entry name" value="(Trans)glycosidases"/>
    <property type="match status" value="1"/>
</dbReference>
<dbReference type="InterPro" id="IPR011837">
    <property type="entry name" value="Glycogen_debranch_GlgX"/>
</dbReference>
<protein>
    <submittedName>
        <fullName evidence="7">Glycogen debranching enzyme GlgX</fullName>
    </submittedName>
</protein>
<evidence type="ECO:0000256" key="5">
    <source>
        <dbReference type="SAM" id="MobiDB-lite"/>
    </source>
</evidence>
<evidence type="ECO:0000256" key="4">
    <source>
        <dbReference type="ARBA" id="ARBA00023295"/>
    </source>
</evidence>
<evidence type="ECO:0000313" key="7">
    <source>
        <dbReference type="EMBL" id="AFG38631.1"/>
    </source>
</evidence>
<dbReference type="PATRIC" id="fig|889378.3.peg.2577"/>
<dbReference type="Gene3D" id="3.20.20.80">
    <property type="entry name" value="Glycosidases"/>
    <property type="match status" value="1"/>
</dbReference>
<dbReference type="Proteomes" id="UP000007383">
    <property type="component" value="Chromosome"/>
</dbReference>
<keyword evidence="4" id="KW-0326">Glycosidase</keyword>
<dbReference type="InterPro" id="IPR048644">
    <property type="entry name" value="Isoamylase_C"/>
</dbReference>
<dbReference type="GO" id="GO:0004135">
    <property type="term" value="F:amylo-alpha-1,6-glucosidase activity"/>
    <property type="evidence" value="ECO:0007669"/>
    <property type="project" value="InterPro"/>
</dbReference>
<dbReference type="Gene3D" id="2.60.40.10">
    <property type="entry name" value="Immunoglobulins"/>
    <property type="match status" value="1"/>
</dbReference>
<dbReference type="KEGG" id="sfc:Spiaf_2605"/>
<gene>
    <name evidence="7" type="ordered locus">Spiaf_2605</name>
</gene>